<name>A0A3P7IU61_STRVU</name>
<accession>A0A3P7IU61</accession>
<protein>
    <submittedName>
        <fullName evidence="1">Uncharacterized protein</fullName>
    </submittedName>
</protein>
<proteinExistence type="predicted"/>
<gene>
    <name evidence="1" type="ORF">SVUK_LOCUS11489</name>
</gene>
<dbReference type="Proteomes" id="UP000270094">
    <property type="component" value="Unassembled WGS sequence"/>
</dbReference>
<sequence length="64" mass="6814">MGIYVQGSSTRAPLPSAANIRCASQSPTSGLRYSCFSCCLRSTYCLLCFCISICTTVHPKSTAV</sequence>
<keyword evidence="2" id="KW-1185">Reference proteome</keyword>
<dbReference type="AlphaFoldDB" id="A0A3P7IU61"/>
<dbReference type="EMBL" id="UYYB01097116">
    <property type="protein sequence ID" value="VDM76491.1"/>
    <property type="molecule type" value="Genomic_DNA"/>
</dbReference>
<evidence type="ECO:0000313" key="2">
    <source>
        <dbReference type="Proteomes" id="UP000270094"/>
    </source>
</evidence>
<evidence type="ECO:0000313" key="1">
    <source>
        <dbReference type="EMBL" id="VDM76491.1"/>
    </source>
</evidence>
<reference evidence="1 2" key="1">
    <citation type="submission" date="2018-11" db="EMBL/GenBank/DDBJ databases">
        <authorList>
            <consortium name="Pathogen Informatics"/>
        </authorList>
    </citation>
    <scope>NUCLEOTIDE SEQUENCE [LARGE SCALE GENOMIC DNA]</scope>
</reference>
<organism evidence="1 2">
    <name type="scientific">Strongylus vulgaris</name>
    <name type="common">Blood worm</name>
    <dbReference type="NCBI Taxonomy" id="40348"/>
    <lineage>
        <taxon>Eukaryota</taxon>
        <taxon>Metazoa</taxon>
        <taxon>Ecdysozoa</taxon>
        <taxon>Nematoda</taxon>
        <taxon>Chromadorea</taxon>
        <taxon>Rhabditida</taxon>
        <taxon>Rhabditina</taxon>
        <taxon>Rhabditomorpha</taxon>
        <taxon>Strongyloidea</taxon>
        <taxon>Strongylidae</taxon>
        <taxon>Strongylus</taxon>
    </lineage>
</organism>